<protein>
    <recommendedName>
        <fullName evidence="2">AsmA domain-containing protein</fullName>
    </recommendedName>
</protein>
<dbReference type="PANTHER" id="PTHR30441">
    <property type="entry name" value="DUF748 DOMAIN-CONTAINING PROTEIN"/>
    <property type="match status" value="1"/>
</dbReference>
<dbReference type="GO" id="GO:0005886">
    <property type="term" value="C:plasma membrane"/>
    <property type="evidence" value="ECO:0007669"/>
    <property type="project" value="TreeGrafter"/>
</dbReference>
<reference evidence="4" key="1">
    <citation type="submission" date="2018-03" db="EMBL/GenBank/DDBJ databases">
        <authorList>
            <person name="Sun L."/>
            <person name="Liu H."/>
            <person name="Chen W."/>
            <person name="Huang K."/>
            <person name="Liu W."/>
            <person name="Gao X."/>
        </authorList>
    </citation>
    <scope>NUCLEOTIDE SEQUENCE [LARGE SCALE GENOMIC DNA]</scope>
    <source>
        <strain evidence="4">SH9</strain>
    </source>
</reference>
<dbReference type="Pfam" id="PF05170">
    <property type="entry name" value="AsmA"/>
    <property type="match status" value="1"/>
</dbReference>
<dbReference type="GO" id="GO:0090313">
    <property type="term" value="P:regulation of protein targeting to membrane"/>
    <property type="evidence" value="ECO:0007669"/>
    <property type="project" value="TreeGrafter"/>
</dbReference>
<organism evidence="3 4">
    <name type="scientific">Alsobacter soli</name>
    <dbReference type="NCBI Taxonomy" id="2109933"/>
    <lineage>
        <taxon>Bacteria</taxon>
        <taxon>Pseudomonadati</taxon>
        <taxon>Pseudomonadota</taxon>
        <taxon>Alphaproteobacteria</taxon>
        <taxon>Hyphomicrobiales</taxon>
        <taxon>Alsobacteraceae</taxon>
        <taxon>Alsobacter</taxon>
    </lineage>
</organism>
<accession>A0A2T1HU11</accession>
<dbReference type="InterPro" id="IPR007844">
    <property type="entry name" value="AsmA"/>
</dbReference>
<evidence type="ECO:0000256" key="1">
    <source>
        <dbReference type="SAM" id="MobiDB-lite"/>
    </source>
</evidence>
<name>A0A2T1HU11_9HYPH</name>
<dbReference type="EMBL" id="PVZS01000009">
    <property type="protein sequence ID" value="PSC05108.1"/>
    <property type="molecule type" value="Genomic_DNA"/>
</dbReference>
<dbReference type="AlphaFoldDB" id="A0A2T1HU11"/>
<dbReference type="RefSeq" id="WP_106336559.1">
    <property type="nucleotide sequence ID" value="NZ_PVZS01000009.1"/>
</dbReference>
<feature type="region of interest" description="Disordered" evidence="1">
    <location>
        <begin position="1137"/>
        <end position="1227"/>
    </location>
</feature>
<dbReference type="InterPro" id="IPR052894">
    <property type="entry name" value="AsmA-related"/>
</dbReference>
<feature type="domain" description="AsmA" evidence="2">
    <location>
        <begin position="7"/>
        <end position="175"/>
    </location>
</feature>
<dbReference type="OrthoDB" id="9816380at2"/>
<sequence>MRDFLTGLAILVIVALAAALVGPFFVDWAAQRGRIEERLMQALGVPVSIEGPIEVRLLPSPRIDVRSLALNRGGQGPTVHADRITAELAVMPLLRGDVRIVEAFLDKPVADAALAADGSIEGLQAYAASLQSARNVAIERLVVRDGAVRLRDRSSDRLAAIEDIDGEADAQSLVGPWRANGRALIGGAPLDVRVATGAPESQGVRLKLMAQAVNGHQRAEADGRILADNAGALLFDGRLTAGGRVRWPDRDGFSLRPWTFVANARLQSRGGELTQVELEAGGEDIPAKFAGSGALALGGQPRLSLALESKQIDLDKPFTLQGRPAPSPSEALGAWVNAFSMEDAGFSPPLPISATFKVGSVLLGGDVASNAEADLTAEGAGLGIDRFQAALPGAGEIQLSGRAAFTQGGRFDGHVRVAAKDASRLMGWAEAERSGRSGRLGDAKDVAAEADVSFSSAVMAARSLKLRVEKSTLQGTVRYTPPELAERGKFEAQLTSDGLAVEQAPDVSTLAAAAQGVDVSITLNARNVRVGRDKGPTVGAGRLGVKLSVTAEGLVIDSLDIADVGGASLSASGRVGEKGGRLDATVDARRVEPLAELLKKIAPGRFPGMLSARAASLSPLKLKLSATRAAGNAGPTEISVQGSAAASRVSASATLGGGATGDHVAMALKLDSLESAPFLRQLGFEALPLSGFGPGRLAVDVDGRFGNGATLRISGAAAGASVSGQGSIGQSAADPDVVGSFSVSAADVSPLLQLLALPGPDGLSRVPLQASADLSAGEERWTFSNLKGGFGAEPFSGRLVVDLQKASLEGALDLEHVVAPALAGLALGPTQPPIASSLWSSSRFAPVLTPPYPITLAIRAKGLDLGQGWTADNPSFTLNWTPEALEISRGEASFMGGRLGGGFQIRRQGGLANLSGKLTAVGVSAPALWPQSDLAGTIDGELDGAAAGESVSSLVANLSGGGNVRVRSLVIPRLDPSALPGAAASLDAEGSIADVQKVSEALAGALDRSGLQVPSLSAPVTLSNGVVRFGPVAIEGPTSIQASSTYDLRSGRFEGRGALSAPAPAGWAGPAPQATVTWRKARGAAGARDIDVSLLANTLTTHAVARELEKVEAAESDLRERQFFMRRLKADRERIEREKRDAEAARAAEEAKAAEDARKVEEARRAAEAKRLEEERAAEKARREGDQASGVAPVDTGASDAARILGLSSPSLANPQQPNAPAGPSQP</sequence>
<evidence type="ECO:0000259" key="2">
    <source>
        <dbReference type="Pfam" id="PF05170"/>
    </source>
</evidence>
<feature type="compositionally biased region" description="Basic and acidic residues" evidence="1">
    <location>
        <begin position="1137"/>
        <end position="1186"/>
    </location>
</feature>
<dbReference type="PANTHER" id="PTHR30441:SF4">
    <property type="entry name" value="PROTEIN ASMA"/>
    <property type="match status" value="1"/>
</dbReference>
<proteinExistence type="predicted"/>
<gene>
    <name evidence="3" type="ORF">SLNSH_09785</name>
</gene>
<comment type="caution">
    <text evidence="3">The sequence shown here is derived from an EMBL/GenBank/DDBJ whole genome shotgun (WGS) entry which is preliminary data.</text>
</comment>
<feature type="compositionally biased region" description="Low complexity" evidence="1">
    <location>
        <begin position="1210"/>
        <end position="1227"/>
    </location>
</feature>
<keyword evidence="4" id="KW-1185">Reference proteome</keyword>
<evidence type="ECO:0000313" key="3">
    <source>
        <dbReference type="EMBL" id="PSC05108.1"/>
    </source>
</evidence>
<dbReference type="Proteomes" id="UP000239772">
    <property type="component" value="Unassembled WGS sequence"/>
</dbReference>
<evidence type="ECO:0000313" key="4">
    <source>
        <dbReference type="Proteomes" id="UP000239772"/>
    </source>
</evidence>